<dbReference type="STRING" id="947033.Lste_1393"/>
<organism evidence="1 2">
    <name type="scientific">Legionella steelei</name>
    <dbReference type="NCBI Taxonomy" id="947033"/>
    <lineage>
        <taxon>Bacteria</taxon>
        <taxon>Pseudomonadati</taxon>
        <taxon>Pseudomonadota</taxon>
        <taxon>Gammaproteobacteria</taxon>
        <taxon>Legionellales</taxon>
        <taxon>Legionellaceae</taxon>
        <taxon>Legionella</taxon>
    </lineage>
</organism>
<dbReference type="EMBL" id="LNYY01000019">
    <property type="protein sequence ID" value="KTD68235.1"/>
    <property type="molecule type" value="Genomic_DNA"/>
</dbReference>
<comment type="caution">
    <text evidence="1">The sequence shown here is derived from an EMBL/GenBank/DDBJ whole genome shotgun (WGS) entry which is preliminary data.</text>
</comment>
<dbReference type="Proteomes" id="UP000054926">
    <property type="component" value="Unassembled WGS sequence"/>
</dbReference>
<evidence type="ECO:0000313" key="1">
    <source>
        <dbReference type="EMBL" id="KTD68235.1"/>
    </source>
</evidence>
<dbReference type="InterPro" id="IPR049989">
    <property type="entry name" value="T4SS_Ceg14"/>
</dbReference>
<keyword evidence="2" id="KW-1185">Reference proteome</keyword>
<dbReference type="NCBIfam" id="NF043044">
    <property type="entry name" value="T4SS_Ceg14"/>
    <property type="match status" value="1"/>
</dbReference>
<protein>
    <submittedName>
        <fullName evidence="1">Substrate of the Dot/Icm secretion system</fullName>
    </submittedName>
</protein>
<dbReference type="RefSeq" id="WP_058510348.1">
    <property type="nucleotide sequence ID" value="NZ_LNYY01000019.1"/>
</dbReference>
<dbReference type="OrthoDB" id="5634359at2"/>
<proteinExistence type="predicted"/>
<gene>
    <name evidence="1" type="ORF">Lste_1393</name>
</gene>
<dbReference type="PATRIC" id="fig|947033.5.peg.1482"/>
<name>A0A0W0ZGH4_9GAMM</name>
<dbReference type="AlphaFoldDB" id="A0A0W0ZGH4"/>
<reference evidence="1 2" key="1">
    <citation type="submission" date="2015-11" db="EMBL/GenBank/DDBJ databases">
        <title>Genomic analysis of 38 Legionella species identifies large and diverse effector repertoires.</title>
        <authorList>
            <person name="Burstein D."/>
            <person name="Amaro F."/>
            <person name="Zusman T."/>
            <person name="Lifshitz Z."/>
            <person name="Cohen O."/>
            <person name="Gilbert J.A."/>
            <person name="Pupko T."/>
            <person name="Shuman H.A."/>
            <person name="Segal G."/>
        </authorList>
    </citation>
    <scope>NUCLEOTIDE SEQUENCE [LARGE SCALE GENOMIC DNA]</scope>
    <source>
        <strain evidence="1 2">IMVS3376</strain>
    </source>
</reference>
<sequence>MLSYKEILALLDKAVKKTVERVVSASDKQAKSVKKASANTAILVDNAAEETRVLIEKTITGMRTKPVHEQLVQNANTITSSASSLPAQAPLAQVTQPEQAQNVPQIIPVTAQLESLFTLIGNKIKGHDQKQHLKSVLIKAILSKNTALFRELMLQLELYDSSTFEQYTKLLELHQKAPLAILHSPVLAYVQKELAGEDVKPLISLLLNVFQSIPESSKEKAGICLSMRDKKHLLPILLDQVDTQIKKAVLSQLTDLSFDAVLPSFRPSIGDTSYIPVRLTHKQYLQIVAKGVDQSIFIALTIGYLNSNGLASKDFLQELTANYLFVNYENCLAAIEKHFQEMELPQNAPTGYEQSVRSIGKFIMEFDHRKNDTRRFFETRLAQYINGLTHSEDTLHSIDEPYEDLFDDSQLRLKTLDAANKILYFFLGPEGVVNSPLEMERKISIFANGYKDKDKYNQEELERFMKSCSAYHGRDRMAKAKETGILERKYETSVDKVGADTWNSSGGTMRSTSATFVDAQRDPMRNMLVDTSEVSPKKEVDHPQWFWSNNRVRSAYVGSISGHTCNIAFMLNCYMKENQKDPNLSQDINLFLVQLIAVYAKRGYHGMLEVIDVLHDPLVQNLFQDNNVTLNLAQYFRHNQEVGAFLEYAMNDTSVYAQIIASKQHLKCELARFFIPSVTLELGSSANVEAESYMPSGN</sequence>
<accession>A0A0W0ZGH4</accession>
<evidence type="ECO:0000313" key="2">
    <source>
        <dbReference type="Proteomes" id="UP000054926"/>
    </source>
</evidence>